<name>A0ABQ7FKV1_9ACTN</name>
<dbReference type="GO" id="GO:0016301">
    <property type="term" value="F:kinase activity"/>
    <property type="evidence" value="ECO:0007669"/>
    <property type="project" value="UniProtKB-KW"/>
</dbReference>
<keyword evidence="2" id="KW-1185">Reference proteome</keyword>
<keyword evidence="1" id="KW-0808">Transferase</keyword>
<organism evidence="1 2">
    <name type="scientific">Streptomyces lycii</name>
    <dbReference type="NCBI Taxonomy" id="2654337"/>
    <lineage>
        <taxon>Bacteria</taxon>
        <taxon>Bacillati</taxon>
        <taxon>Actinomycetota</taxon>
        <taxon>Actinomycetes</taxon>
        <taxon>Kitasatosporales</taxon>
        <taxon>Streptomycetaceae</taxon>
        <taxon>Streptomyces</taxon>
    </lineage>
</organism>
<reference evidence="1 2" key="1">
    <citation type="submission" date="2019-10" db="EMBL/GenBank/DDBJ databases">
        <title>Streptomyces tenebrisbrunneis sp.nov., an endogenous actinomycete isolated from of Lycium ruthenicum.</title>
        <authorList>
            <person name="Ma L."/>
        </authorList>
    </citation>
    <scope>NUCLEOTIDE SEQUENCE [LARGE SCALE GENOMIC DNA]</scope>
    <source>
        <strain evidence="1 2">TRM 66187</strain>
    </source>
</reference>
<dbReference type="SUPFAM" id="SSF111331">
    <property type="entry name" value="NAD kinase/diacylglycerol kinase-like"/>
    <property type="match status" value="1"/>
</dbReference>
<dbReference type="InterPro" id="IPR016064">
    <property type="entry name" value="NAD/diacylglycerol_kinase_sf"/>
</dbReference>
<protein>
    <submittedName>
        <fullName evidence="1">Diacylglycerol kinase</fullName>
    </submittedName>
</protein>
<proteinExistence type="predicted"/>
<evidence type="ECO:0000313" key="1">
    <source>
        <dbReference type="EMBL" id="KAF4409587.1"/>
    </source>
</evidence>
<dbReference type="InterPro" id="IPR017438">
    <property type="entry name" value="ATP-NAD_kinase_N"/>
</dbReference>
<dbReference type="Proteomes" id="UP000621266">
    <property type="component" value="Unassembled WGS sequence"/>
</dbReference>
<keyword evidence="1" id="KW-0418">Kinase</keyword>
<dbReference type="Gene3D" id="3.40.50.10330">
    <property type="entry name" value="Probable inorganic polyphosphate/atp-NAD kinase, domain 1"/>
    <property type="match status" value="1"/>
</dbReference>
<dbReference type="RefSeq" id="WP_098752686.1">
    <property type="nucleotide sequence ID" value="NZ_WHPN01000199.1"/>
</dbReference>
<accession>A0ABQ7FKV1</accession>
<evidence type="ECO:0000313" key="2">
    <source>
        <dbReference type="Proteomes" id="UP000621266"/>
    </source>
</evidence>
<comment type="caution">
    <text evidence="1">The sequence shown here is derived from an EMBL/GenBank/DDBJ whole genome shotgun (WGS) entry which is preliminary data.</text>
</comment>
<sequence>MSAPAPGGRPLLVVIDPVARHSDAESVRIVRDVLCAGAAAKICLPDGPGDLARALAHRGRRRPVIVGDDQALRRLVGLLHRERGTHEAALSYVPVGASAAAVALGRELGVPTGPVAAARAVLDGTDRRLDLLVDDSDGIVLGGLSIPGTAGAAARQPWWVPTLRGCRSLVRGRRTGSAPAPGDSAPHRLRVEADGVLLVDLDRPVEDVSVTVCAPGGAPSGAGVCTPRGTPADSAVPAPRAHVVVQTADGDRGSGPLMAHARAVTVSGPDFHYRADAVVGGPVRTRTWTVRAGALRLTLPNQPSATRGV</sequence>
<dbReference type="EMBL" id="WHPN01000199">
    <property type="protein sequence ID" value="KAF4409587.1"/>
    <property type="molecule type" value="Genomic_DNA"/>
</dbReference>
<gene>
    <name evidence="1" type="ORF">GCU69_08200</name>
</gene>